<dbReference type="KEGG" id="acan:ACA1_386060"/>
<dbReference type="RefSeq" id="XP_004347200.1">
    <property type="nucleotide sequence ID" value="XM_004347150.1"/>
</dbReference>
<dbReference type="VEuPathDB" id="AmoebaDB:ACA1_386060"/>
<organism evidence="1 2">
    <name type="scientific">Acanthamoeba castellanii (strain ATCC 30010 / Neff)</name>
    <dbReference type="NCBI Taxonomy" id="1257118"/>
    <lineage>
        <taxon>Eukaryota</taxon>
        <taxon>Amoebozoa</taxon>
        <taxon>Discosea</taxon>
        <taxon>Longamoebia</taxon>
        <taxon>Centramoebida</taxon>
        <taxon>Acanthamoebidae</taxon>
        <taxon>Acanthamoeba</taxon>
    </lineage>
</organism>
<reference evidence="1 2" key="1">
    <citation type="journal article" date="2013" name="Genome Biol.">
        <title>Genome of Acanthamoeba castellanii highlights extensive lateral gene transfer and early evolution of tyrosine kinase signaling.</title>
        <authorList>
            <person name="Clarke M."/>
            <person name="Lohan A.J."/>
            <person name="Liu B."/>
            <person name="Lagkouvardos I."/>
            <person name="Roy S."/>
            <person name="Zafar N."/>
            <person name="Bertelli C."/>
            <person name="Schilde C."/>
            <person name="Kianianmomeni A."/>
            <person name="Burglin T.R."/>
            <person name="Frech C."/>
            <person name="Turcotte B."/>
            <person name="Kopec K.O."/>
            <person name="Synnott J.M."/>
            <person name="Choo C."/>
            <person name="Paponov I."/>
            <person name="Finkler A."/>
            <person name="Soon Heng Tan C."/>
            <person name="Hutchins A.P."/>
            <person name="Weinmeier T."/>
            <person name="Rattei T."/>
            <person name="Chu J.S."/>
            <person name="Gimenez G."/>
            <person name="Irimia M."/>
            <person name="Rigden D.J."/>
            <person name="Fitzpatrick D.A."/>
            <person name="Lorenzo-Morales J."/>
            <person name="Bateman A."/>
            <person name="Chiu C.H."/>
            <person name="Tang P."/>
            <person name="Hegemann P."/>
            <person name="Fromm H."/>
            <person name="Raoult D."/>
            <person name="Greub G."/>
            <person name="Miranda-Saavedra D."/>
            <person name="Chen N."/>
            <person name="Nash P."/>
            <person name="Ginger M.L."/>
            <person name="Horn M."/>
            <person name="Schaap P."/>
            <person name="Caler L."/>
            <person name="Loftus B."/>
        </authorList>
    </citation>
    <scope>NUCLEOTIDE SEQUENCE [LARGE SCALE GENOMIC DNA]</scope>
    <source>
        <strain evidence="1 2">Neff</strain>
    </source>
</reference>
<dbReference type="AlphaFoldDB" id="L8HAR4"/>
<protein>
    <submittedName>
        <fullName evidence="1">Uncharacterized protein</fullName>
    </submittedName>
</protein>
<name>L8HAR4_ACACF</name>
<dbReference type="GeneID" id="14922732"/>
<proteinExistence type="predicted"/>
<evidence type="ECO:0000313" key="2">
    <source>
        <dbReference type="Proteomes" id="UP000011083"/>
    </source>
</evidence>
<sequence>DVLQGQAIFNAYIKKESHHHWVLVTPHNTGAILKAIKDGFCSDLCSHGVKSITQVMCMLLTWEALMLPLRSIIALSKDQTKILLTFNLEKHQCKWVISSDTAVQCLRKQLCDALSKISAAVTLPVIIPNT</sequence>
<feature type="non-terminal residue" evidence="1">
    <location>
        <position position="1"/>
    </location>
</feature>
<dbReference type="EMBL" id="KB007900">
    <property type="protein sequence ID" value="ELR21818.1"/>
    <property type="molecule type" value="Genomic_DNA"/>
</dbReference>
<gene>
    <name evidence="1" type="ORF">ACA1_386060</name>
</gene>
<evidence type="ECO:0000313" key="1">
    <source>
        <dbReference type="EMBL" id="ELR21818.1"/>
    </source>
</evidence>
<keyword evidence="2" id="KW-1185">Reference proteome</keyword>
<accession>L8HAR4</accession>
<dbReference type="Proteomes" id="UP000011083">
    <property type="component" value="Unassembled WGS sequence"/>
</dbReference>